<dbReference type="VEuPathDB" id="FungiDB:HMPREF1541_10989"/>
<feature type="region of interest" description="Disordered" evidence="2">
    <location>
        <begin position="1"/>
        <end position="33"/>
    </location>
</feature>
<dbReference type="AlphaFoldDB" id="W2S748"/>
<name>W2S748_CYPE1</name>
<dbReference type="eggNOG" id="ENOG502RXB4">
    <property type="taxonomic scope" value="Eukaryota"/>
</dbReference>
<sequence length="477" mass="53318">MATNGNPLAFPTGQDYQSSRSDEFQQLEARPYRSKKRRPYDSWQAFDYCFVRRLTGVLQPGATTAEDVASTKCTFLSVPPVKKRRSLGENGDQAKQDPGIGSKLAGLQRVHKLAKQHTEAASISDSSERLRTTVIPGRTFLYTGASSDQDVYLLRHLPFRGKSAFGTANWTVWKALAREFGPAYFTSYPDHLLDAREGAYELDHVKNLVEPNHSVLLSIYYSHFHPSLPILEDLIAFEELLSANKIPASLLAAVYCAALDFQPGVDVALKQELRELVFLGVTYEARTPSLRTVQANLIYLQIAPMLVREPNHPGYWPLTSQLVAVSQEIGLHANPEAWDLSSAERKSRRILWWTVYMQDKWFVIANTQDNQFDLTHLADTDFTNDVGGLNEGHLSSVVAFISLTKLSVVLASVLDNFYTVKDSADRLSAEQALQRASKCQAQLTTWYTENAQIWEQPGSVINSVPAIPQHRTLANAS</sequence>
<dbReference type="EMBL" id="KB822717">
    <property type="protein sequence ID" value="ETN43858.1"/>
    <property type="molecule type" value="Genomic_DNA"/>
</dbReference>
<feature type="domain" description="Xylanolytic transcriptional activator regulatory" evidence="3">
    <location>
        <begin position="217"/>
        <end position="447"/>
    </location>
</feature>
<dbReference type="CDD" id="cd12148">
    <property type="entry name" value="fungal_TF_MHR"/>
    <property type="match status" value="1"/>
</dbReference>
<keyword evidence="1" id="KW-0539">Nucleus</keyword>
<dbReference type="GO" id="GO:0003677">
    <property type="term" value="F:DNA binding"/>
    <property type="evidence" value="ECO:0007669"/>
    <property type="project" value="InterPro"/>
</dbReference>
<keyword evidence="5" id="KW-1185">Reference proteome</keyword>
<dbReference type="GO" id="GO:0006351">
    <property type="term" value="P:DNA-templated transcription"/>
    <property type="evidence" value="ECO:0007669"/>
    <property type="project" value="InterPro"/>
</dbReference>
<proteinExistence type="predicted"/>
<accession>W2S748</accession>
<dbReference type="GO" id="GO:0001080">
    <property type="term" value="P:nitrogen catabolite activation of transcription from RNA polymerase II promoter"/>
    <property type="evidence" value="ECO:0007669"/>
    <property type="project" value="TreeGrafter"/>
</dbReference>
<organism evidence="4 5">
    <name type="scientific">Cyphellophora europaea (strain CBS 101466)</name>
    <name type="common">Phialophora europaea</name>
    <dbReference type="NCBI Taxonomy" id="1220924"/>
    <lineage>
        <taxon>Eukaryota</taxon>
        <taxon>Fungi</taxon>
        <taxon>Dikarya</taxon>
        <taxon>Ascomycota</taxon>
        <taxon>Pezizomycotina</taxon>
        <taxon>Eurotiomycetes</taxon>
        <taxon>Chaetothyriomycetidae</taxon>
        <taxon>Chaetothyriales</taxon>
        <taxon>Cyphellophoraceae</taxon>
        <taxon>Cyphellophora</taxon>
    </lineage>
</organism>
<dbReference type="PANTHER" id="PTHR31668">
    <property type="entry name" value="GLUCOSE TRANSPORT TRANSCRIPTION REGULATOR RGT1-RELATED-RELATED"/>
    <property type="match status" value="1"/>
</dbReference>
<dbReference type="STRING" id="1220924.W2S748"/>
<dbReference type="GO" id="GO:0005634">
    <property type="term" value="C:nucleus"/>
    <property type="evidence" value="ECO:0007669"/>
    <property type="project" value="TreeGrafter"/>
</dbReference>
<dbReference type="InterPro" id="IPR007219">
    <property type="entry name" value="XnlR_reg_dom"/>
</dbReference>
<evidence type="ECO:0000256" key="1">
    <source>
        <dbReference type="ARBA" id="ARBA00023242"/>
    </source>
</evidence>
<dbReference type="Proteomes" id="UP000030752">
    <property type="component" value="Unassembled WGS sequence"/>
</dbReference>
<dbReference type="RefSeq" id="XP_008713880.1">
    <property type="nucleotide sequence ID" value="XM_008715658.1"/>
</dbReference>
<reference evidence="4 5" key="1">
    <citation type="submission" date="2013-03" db="EMBL/GenBank/DDBJ databases">
        <title>The Genome Sequence of Phialophora europaea CBS 101466.</title>
        <authorList>
            <consortium name="The Broad Institute Genomics Platform"/>
            <person name="Cuomo C."/>
            <person name="de Hoog S."/>
            <person name="Gorbushina A."/>
            <person name="Walker B."/>
            <person name="Young S.K."/>
            <person name="Zeng Q."/>
            <person name="Gargeya S."/>
            <person name="Fitzgerald M."/>
            <person name="Haas B."/>
            <person name="Abouelleil A."/>
            <person name="Allen A.W."/>
            <person name="Alvarado L."/>
            <person name="Arachchi H.M."/>
            <person name="Berlin A.M."/>
            <person name="Chapman S.B."/>
            <person name="Gainer-Dewar J."/>
            <person name="Goldberg J."/>
            <person name="Griggs A."/>
            <person name="Gujja S."/>
            <person name="Hansen M."/>
            <person name="Howarth C."/>
            <person name="Imamovic A."/>
            <person name="Ireland A."/>
            <person name="Larimer J."/>
            <person name="McCowan C."/>
            <person name="Murphy C."/>
            <person name="Pearson M."/>
            <person name="Poon T.W."/>
            <person name="Priest M."/>
            <person name="Roberts A."/>
            <person name="Saif S."/>
            <person name="Shea T."/>
            <person name="Sisk P."/>
            <person name="Sykes S."/>
            <person name="Wortman J."/>
            <person name="Nusbaum C."/>
            <person name="Birren B."/>
        </authorList>
    </citation>
    <scope>NUCLEOTIDE SEQUENCE [LARGE SCALE GENOMIC DNA]</scope>
    <source>
        <strain evidence="4 5">CBS 101466</strain>
    </source>
</reference>
<evidence type="ECO:0000313" key="4">
    <source>
        <dbReference type="EMBL" id="ETN43858.1"/>
    </source>
</evidence>
<evidence type="ECO:0000259" key="3">
    <source>
        <dbReference type="Pfam" id="PF04082"/>
    </source>
</evidence>
<dbReference type="InParanoid" id="W2S748"/>
<evidence type="ECO:0000313" key="5">
    <source>
        <dbReference type="Proteomes" id="UP000030752"/>
    </source>
</evidence>
<dbReference type="OrthoDB" id="1924787at2759"/>
<dbReference type="HOGENOM" id="CLU_006632_5_1_1"/>
<dbReference type="GeneID" id="19978328"/>
<dbReference type="Pfam" id="PF04082">
    <property type="entry name" value="Fungal_trans"/>
    <property type="match status" value="1"/>
</dbReference>
<dbReference type="GO" id="GO:0008270">
    <property type="term" value="F:zinc ion binding"/>
    <property type="evidence" value="ECO:0007669"/>
    <property type="project" value="InterPro"/>
</dbReference>
<evidence type="ECO:0000256" key="2">
    <source>
        <dbReference type="SAM" id="MobiDB-lite"/>
    </source>
</evidence>
<dbReference type="PANTHER" id="PTHR31668:SF4">
    <property type="entry name" value="TRANSCRIPTIONAL ACTIVATOR PROTEIN DAL81"/>
    <property type="match status" value="1"/>
</dbReference>
<gene>
    <name evidence="4" type="ORF">HMPREF1541_10989</name>
</gene>
<protein>
    <recommendedName>
        <fullName evidence="3">Xylanolytic transcriptional activator regulatory domain-containing protein</fullName>
    </recommendedName>
</protein>
<dbReference type="InterPro" id="IPR050797">
    <property type="entry name" value="Carb_Metab_Trans_Reg"/>
</dbReference>